<dbReference type="EMBL" id="KZ857381">
    <property type="protein sequence ID" value="RDX56129.1"/>
    <property type="molecule type" value="Genomic_DNA"/>
</dbReference>
<reference evidence="1 2" key="1">
    <citation type="journal article" date="2018" name="Biotechnol. Biofuels">
        <title>Integrative visual omics of the white-rot fungus Polyporus brumalis exposes the biotechnological potential of its oxidative enzymes for delignifying raw plant biomass.</title>
        <authorList>
            <person name="Miyauchi S."/>
            <person name="Rancon A."/>
            <person name="Drula E."/>
            <person name="Hage H."/>
            <person name="Chaduli D."/>
            <person name="Favel A."/>
            <person name="Grisel S."/>
            <person name="Henrissat B."/>
            <person name="Herpoel-Gimbert I."/>
            <person name="Ruiz-Duenas F.J."/>
            <person name="Chevret D."/>
            <person name="Hainaut M."/>
            <person name="Lin J."/>
            <person name="Wang M."/>
            <person name="Pangilinan J."/>
            <person name="Lipzen A."/>
            <person name="Lesage-Meessen L."/>
            <person name="Navarro D."/>
            <person name="Riley R."/>
            <person name="Grigoriev I.V."/>
            <person name="Zhou S."/>
            <person name="Raouche S."/>
            <person name="Rosso M.N."/>
        </authorList>
    </citation>
    <scope>NUCLEOTIDE SEQUENCE [LARGE SCALE GENOMIC DNA]</scope>
    <source>
        <strain evidence="1 2">BRFM 1820</strain>
    </source>
</reference>
<gene>
    <name evidence="1" type="ORF">OH76DRAFT_1477796</name>
</gene>
<dbReference type="OrthoDB" id="2757616at2759"/>
<proteinExistence type="predicted"/>
<evidence type="ECO:0000313" key="2">
    <source>
        <dbReference type="Proteomes" id="UP000256964"/>
    </source>
</evidence>
<dbReference type="Proteomes" id="UP000256964">
    <property type="component" value="Unassembled WGS sequence"/>
</dbReference>
<protein>
    <submittedName>
        <fullName evidence="1">Uncharacterized protein</fullName>
    </submittedName>
</protein>
<sequence length="247" mass="27566">MPPSRRSRASSESIAIHGAAARKAAAEKVFVTTYRKDLLVLPREVSCTITLRDFFKLDAIARFVDPVVGIYSLGAVPPNATWGSGWRERLLCVENTEAAIWVIGCLEHVSYDIRARRPPSLSVKVHLLRECDRIRHASLNRRTSPKSRDHADTLDTFVATANIPDSQSVFRHLYDGSAGLDFQFNMGQLGINEIVPGDIVLLECSFVRTSPDAWATWSVDFELRLLTVVHRTARTLCGTKSRYRGGL</sequence>
<evidence type="ECO:0000313" key="1">
    <source>
        <dbReference type="EMBL" id="RDX56129.1"/>
    </source>
</evidence>
<keyword evidence="2" id="KW-1185">Reference proteome</keyword>
<accession>A0A371DUA1</accession>
<name>A0A371DUA1_9APHY</name>
<dbReference type="AlphaFoldDB" id="A0A371DUA1"/>
<organism evidence="1 2">
    <name type="scientific">Lentinus brumalis</name>
    <dbReference type="NCBI Taxonomy" id="2498619"/>
    <lineage>
        <taxon>Eukaryota</taxon>
        <taxon>Fungi</taxon>
        <taxon>Dikarya</taxon>
        <taxon>Basidiomycota</taxon>
        <taxon>Agaricomycotina</taxon>
        <taxon>Agaricomycetes</taxon>
        <taxon>Polyporales</taxon>
        <taxon>Polyporaceae</taxon>
        <taxon>Lentinus</taxon>
    </lineage>
</organism>